<evidence type="ECO:0000313" key="3">
    <source>
        <dbReference type="Proteomes" id="UP001529510"/>
    </source>
</evidence>
<protein>
    <submittedName>
        <fullName evidence="2">Uncharacterized protein</fullName>
    </submittedName>
</protein>
<reference evidence="2 3" key="1">
    <citation type="submission" date="2024-05" db="EMBL/GenBank/DDBJ databases">
        <title>Genome sequencing and assembly of Indian major carp, Cirrhinus mrigala (Hamilton, 1822).</title>
        <authorList>
            <person name="Mohindra V."/>
            <person name="Chowdhury L.M."/>
            <person name="Lal K."/>
            <person name="Jena J.K."/>
        </authorList>
    </citation>
    <scope>NUCLEOTIDE SEQUENCE [LARGE SCALE GENOMIC DNA]</scope>
    <source>
        <strain evidence="2">CM1030</strain>
        <tissue evidence="2">Blood</tissue>
    </source>
</reference>
<name>A0ABD0PX31_CIRMR</name>
<accession>A0ABD0PX31</accession>
<dbReference type="EMBL" id="JAMKFB020000013">
    <property type="protein sequence ID" value="KAL0178603.1"/>
    <property type="molecule type" value="Genomic_DNA"/>
</dbReference>
<feature type="region of interest" description="Disordered" evidence="1">
    <location>
        <begin position="1"/>
        <end position="21"/>
    </location>
</feature>
<feature type="non-terminal residue" evidence="2">
    <location>
        <position position="74"/>
    </location>
</feature>
<feature type="region of interest" description="Disordered" evidence="1">
    <location>
        <begin position="52"/>
        <end position="74"/>
    </location>
</feature>
<organism evidence="2 3">
    <name type="scientific">Cirrhinus mrigala</name>
    <name type="common">Mrigala</name>
    <dbReference type="NCBI Taxonomy" id="683832"/>
    <lineage>
        <taxon>Eukaryota</taxon>
        <taxon>Metazoa</taxon>
        <taxon>Chordata</taxon>
        <taxon>Craniata</taxon>
        <taxon>Vertebrata</taxon>
        <taxon>Euteleostomi</taxon>
        <taxon>Actinopterygii</taxon>
        <taxon>Neopterygii</taxon>
        <taxon>Teleostei</taxon>
        <taxon>Ostariophysi</taxon>
        <taxon>Cypriniformes</taxon>
        <taxon>Cyprinidae</taxon>
        <taxon>Labeoninae</taxon>
        <taxon>Labeonini</taxon>
        <taxon>Cirrhinus</taxon>
    </lineage>
</organism>
<gene>
    <name evidence="2" type="ORF">M9458_027497</name>
</gene>
<sequence>EQTTVLKCPDQTGPVHTPNAAPSFLSTHLRNVTRLDSPASPLHCHALHNQSRIPASPGLHSRVHSPSISNMAAL</sequence>
<feature type="non-terminal residue" evidence="2">
    <location>
        <position position="1"/>
    </location>
</feature>
<comment type="caution">
    <text evidence="2">The sequence shown here is derived from an EMBL/GenBank/DDBJ whole genome shotgun (WGS) entry which is preliminary data.</text>
</comment>
<keyword evidence="3" id="KW-1185">Reference proteome</keyword>
<feature type="compositionally biased region" description="Polar residues" evidence="1">
    <location>
        <begin position="64"/>
        <end position="74"/>
    </location>
</feature>
<dbReference type="Proteomes" id="UP001529510">
    <property type="component" value="Unassembled WGS sequence"/>
</dbReference>
<proteinExistence type="predicted"/>
<dbReference type="AlphaFoldDB" id="A0ABD0PX31"/>
<evidence type="ECO:0000313" key="2">
    <source>
        <dbReference type="EMBL" id="KAL0178603.1"/>
    </source>
</evidence>
<evidence type="ECO:0000256" key="1">
    <source>
        <dbReference type="SAM" id="MobiDB-lite"/>
    </source>
</evidence>